<protein>
    <submittedName>
        <fullName evidence="2">Uncharacterized protein</fullName>
    </submittedName>
</protein>
<feature type="transmembrane region" description="Helical" evidence="1">
    <location>
        <begin position="184"/>
        <end position="202"/>
    </location>
</feature>
<keyword evidence="1" id="KW-1133">Transmembrane helix</keyword>
<organism evidence="2 3">
    <name type="scientific">Staphylococcus aureus</name>
    <dbReference type="NCBI Taxonomy" id="1280"/>
    <lineage>
        <taxon>Bacteria</taxon>
        <taxon>Bacillati</taxon>
        <taxon>Bacillota</taxon>
        <taxon>Bacilli</taxon>
        <taxon>Bacillales</taxon>
        <taxon>Staphylococcaceae</taxon>
        <taxon>Staphylococcus</taxon>
    </lineage>
</organism>
<sequence>MKEILSFFSLSLTSFTFIRKYFDVKRFDFYSIMFFQCIIFLPVVMILFYIDYILYSKLSDFNIFTDILMVIVFIILTIFFTTYIATYRLSLNHFIIFVDKFSSIYERKSIVSPFNKEFMKVQNEKTLVKVYKGKNRVYQYIYNYQIEEFEYINKESEYYQEFVCQKIKGNWKRIFQCNIKIKRYFLILFVLFLMTTVTAFIFLYTKILLFIVLMMHALIYILSIGHLLKINMSLYRENDKDKLKVMRYLRSFIHR</sequence>
<name>A0AA40JNU8_STAAU</name>
<keyword evidence="1" id="KW-0812">Transmembrane</keyword>
<proteinExistence type="predicted"/>
<reference evidence="2 3" key="1">
    <citation type="submission" date="2015-01" db="EMBL/GenBank/DDBJ databases">
        <title>Characterization of Swiss Staphylococcus aureus strains involved in food poisoning.</title>
        <authorList>
            <person name="Crovadore J."/>
            <person name="Chablais R."/>
            <person name="Tonacini J."/>
            <person name="Schnyder B."/>
            <person name="Lefort F."/>
        </authorList>
    </citation>
    <scope>NUCLEOTIDE SEQUENCE [LARGE SCALE GENOMIC DNA]</scope>
    <source>
        <strain evidence="2 3">SA-120</strain>
    </source>
</reference>
<dbReference type="EMBL" id="JXIG01000621">
    <property type="protein sequence ID" value="KIT97641.1"/>
    <property type="molecule type" value="Genomic_DNA"/>
</dbReference>
<feature type="transmembrane region" description="Helical" evidence="1">
    <location>
        <begin position="208"/>
        <end position="228"/>
    </location>
</feature>
<dbReference type="Proteomes" id="UP000032274">
    <property type="component" value="Unassembled WGS sequence"/>
</dbReference>
<evidence type="ECO:0000313" key="3">
    <source>
        <dbReference type="Proteomes" id="UP000032274"/>
    </source>
</evidence>
<keyword evidence="1" id="KW-0472">Membrane</keyword>
<accession>A0AA40JNU8</accession>
<dbReference type="RefSeq" id="WP_044122246.1">
    <property type="nucleotide sequence ID" value="NZ_CP038268.1"/>
</dbReference>
<feature type="transmembrane region" description="Helical" evidence="1">
    <location>
        <begin position="29"/>
        <end position="55"/>
    </location>
</feature>
<evidence type="ECO:0000256" key="1">
    <source>
        <dbReference type="SAM" id="Phobius"/>
    </source>
</evidence>
<evidence type="ECO:0000313" key="2">
    <source>
        <dbReference type="EMBL" id="KIT97641.1"/>
    </source>
</evidence>
<feature type="transmembrane region" description="Helical" evidence="1">
    <location>
        <begin position="67"/>
        <end position="86"/>
    </location>
</feature>
<gene>
    <name evidence="2" type="ORF">QU38_04850</name>
</gene>
<dbReference type="AlphaFoldDB" id="A0AA40JNU8"/>
<comment type="caution">
    <text evidence="2">The sequence shown here is derived from an EMBL/GenBank/DDBJ whole genome shotgun (WGS) entry which is preliminary data.</text>
</comment>